<dbReference type="Proteomes" id="UP000029003">
    <property type="component" value="Unassembled WGS sequence"/>
</dbReference>
<gene>
    <name evidence="1" type="ORF">THER5_1866</name>
</gene>
<organism evidence="1 2">
    <name type="scientific">Bifidobacterium thermacidophilum subsp. thermacidophilum</name>
    <dbReference type="NCBI Taxonomy" id="79262"/>
    <lineage>
        <taxon>Bacteria</taxon>
        <taxon>Bacillati</taxon>
        <taxon>Actinomycetota</taxon>
        <taxon>Actinomycetes</taxon>
        <taxon>Bifidobacteriales</taxon>
        <taxon>Bifidobacteriaceae</taxon>
        <taxon>Bifidobacterium</taxon>
    </lineage>
</organism>
<evidence type="ECO:0000313" key="2">
    <source>
        <dbReference type="Proteomes" id="UP000029003"/>
    </source>
</evidence>
<dbReference type="EMBL" id="JGZT01000006">
    <property type="protein sequence ID" value="KFJ02726.1"/>
    <property type="molecule type" value="Genomic_DNA"/>
</dbReference>
<sequence>MTQRARGLAAVDSRATELQRGTSYELAHYDQRTGSDNHEWLLPRILMLLYIVKRLDPLFEFGQVPCSAFDFADAARRHGRRLVRQRHGRIRRRRI</sequence>
<protein>
    <submittedName>
        <fullName evidence="1">Uncharacterized protein</fullName>
    </submittedName>
</protein>
<evidence type="ECO:0000313" key="1">
    <source>
        <dbReference type="EMBL" id="KFJ02726.1"/>
    </source>
</evidence>
<name>A0A087E4M5_9BIFI</name>
<accession>A0A087E4M5</accession>
<reference evidence="1 2" key="1">
    <citation type="submission" date="2014-03" db="EMBL/GenBank/DDBJ databases">
        <title>Genomics of Bifidobacteria.</title>
        <authorList>
            <person name="Ventura M."/>
            <person name="Milani C."/>
            <person name="Lugli G.A."/>
        </authorList>
    </citation>
    <scope>NUCLEOTIDE SEQUENCE [LARGE SCALE GENOMIC DNA]</scope>
    <source>
        <strain evidence="1 2">LMG 21395</strain>
    </source>
</reference>
<comment type="caution">
    <text evidence="1">The sequence shown here is derived from an EMBL/GenBank/DDBJ whole genome shotgun (WGS) entry which is preliminary data.</text>
</comment>
<proteinExistence type="predicted"/>
<dbReference type="AlphaFoldDB" id="A0A087E4M5"/>